<dbReference type="AlphaFoldDB" id="A0A8J3ADK6"/>
<protein>
    <recommendedName>
        <fullName evidence="1">UPF0398 protein GCM10007380_12360</fullName>
    </recommendedName>
</protein>
<proteinExistence type="inferred from homology"/>
<sequence>MRVLLVSGYKSFELGISSNKHDAVKYIKKAIKNKIFSYIDDGLEWIIISGQMGIELWAAEVVFELQLEYPHLQLAVFTPYEDQDKNWNEANKLYYEEILAQADHVDSISRKPYESPAQLKAKNEFLISKSEGCILLYDTEKEGSPKYLYDLAIRKKELYQYSIDLVTFDDLQVIAEEFIENDANDYREL</sequence>
<dbReference type="PIRSF" id="PIRSF021290">
    <property type="entry name" value="DUF1273"/>
    <property type="match status" value="1"/>
</dbReference>
<dbReference type="SUPFAM" id="SSF102405">
    <property type="entry name" value="MCP/YpsA-like"/>
    <property type="match status" value="1"/>
</dbReference>
<evidence type="ECO:0000313" key="3">
    <source>
        <dbReference type="Proteomes" id="UP000626244"/>
    </source>
</evidence>
<dbReference type="HAMAP" id="MF_01575">
    <property type="entry name" value="UPF0398"/>
    <property type="match status" value="1"/>
</dbReference>
<dbReference type="Gene3D" id="3.40.50.450">
    <property type="match status" value="1"/>
</dbReference>
<dbReference type="Proteomes" id="UP000626244">
    <property type="component" value="Unassembled WGS sequence"/>
</dbReference>
<keyword evidence="3" id="KW-1185">Reference proteome</keyword>
<dbReference type="Pfam" id="PF06908">
    <property type="entry name" value="YpsA"/>
    <property type="match status" value="1"/>
</dbReference>
<dbReference type="PANTHER" id="PTHR38440">
    <property type="entry name" value="UPF0398 PROTEIN YPSA"/>
    <property type="match status" value="1"/>
</dbReference>
<dbReference type="RefSeq" id="WP_087999446.1">
    <property type="nucleotide sequence ID" value="NZ_BMHB01000001.1"/>
</dbReference>
<dbReference type="PANTHER" id="PTHR38440:SF1">
    <property type="entry name" value="UPF0398 PROTEIN SPR0331"/>
    <property type="match status" value="1"/>
</dbReference>
<dbReference type="InterPro" id="IPR010697">
    <property type="entry name" value="YspA"/>
</dbReference>
<dbReference type="OrthoDB" id="2301957at2"/>
<organism evidence="2 3">
    <name type="scientific">Gottfriedia solisilvae</name>
    <dbReference type="NCBI Taxonomy" id="1516104"/>
    <lineage>
        <taxon>Bacteria</taxon>
        <taxon>Bacillati</taxon>
        <taxon>Bacillota</taxon>
        <taxon>Bacilli</taxon>
        <taxon>Bacillales</taxon>
        <taxon>Bacillaceae</taxon>
        <taxon>Gottfriedia</taxon>
    </lineage>
</organism>
<comment type="caution">
    <text evidence="2">The sequence shown here is derived from an EMBL/GenBank/DDBJ whole genome shotgun (WGS) entry which is preliminary data.</text>
</comment>
<evidence type="ECO:0000313" key="2">
    <source>
        <dbReference type="EMBL" id="GGI12327.1"/>
    </source>
</evidence>
<dbReference type="EMBL" id="BMHB01000001">
    <property type="protein sequence ID" value="GGI12327.1"/>
    <property type="molecule type" value="Genomic_DNA"/>
</dbReference>
<accession>A0A8J3ADK6</accession>
<name>A0A8J3ADK6_9BACI</name>
<reference evidence="3" key="1">
    <citation type="journal article" date="2019" name="Int. J. Syst. Evol. Microbiol.">
        <title>The Global Catalogue of Microorganisms (GCM) 10K type strain sequencing project: providing services to taxonomists for standard genome sequencing and annotation.</title>
        <authorList>
            <consortium name="The Broad Institute Genomics Platform"/>
            <consortium name="The Broad Institute Genome Sequencing Center for Infectious Disease"/>
            <person name="Wu L."/>
            <person name="Ma J."/>
        </authorList>
    </citation>
    <scope>NUCLEOTIDE SEQUENCE [LARGE SCALE GENOMIC DNA]</scope>
    <source>
        <strain evidence="3">CGMCC 1.14993</strain>
    </source>
</reference>
<evidence type="ECO:0000256" key="1">
    <source>
        <dbReference type="HAMAP-Rule" id="MF_01575"/>
    </source>
</evidence>
<gene>
    <name evidence="2" type="ORF">GCM10007380_12360</name>
</gene>
<dbReference type="NCBIfam" id="NF010181">
    <property type="entry name" value="PRK13660.1"/>
    <property type="match status" value="1"/>
</dbReference>
<comment type="similarity">
    <text evidence="1">Belongs to the UPF0398 family.</text>
</comment>